<evidence type="ECO:0000313" key="3">
    <source>
        <dbReference type="EMBL" id="CAH0418905.1"/>
    </source>
</evidence>
<dbReference type="RefSeq" id="WP_230098987.1">
    <property type="nucleotide sequence ID" value="NZ_CAKKNT010000018.1"/>
</dbReference>
<keyword evidence="4" id="KW-1185">Reference proteome</keyword>
<dbReference type="PANTHER" id="PTHR11067:SF9">
    <property type="entry name" value="INOSINE TRIPHOSPHATE PYROPHOSPHATASE"/>
    <property type="match status" value="1"/>
</dbReference>
<dbReference type="Proteomes" id="UP000789719">
    <property type="component" value="Unassembled WGS sequence"/>
</dbReference>
<comment type="similarity">
    <text evidence="1">Belongs to the HAM1 NTPase family.</text>
</comment>
<evidence type="ECO:0000256" key="1">
    <source>
        <dbReference type="ARBA" id="ARBA00008023"/>
    </source>
</evidence>
<dbReference type="GO" id="GO:0036220">
    <property type="term" value="F:ITP diphosphatase activity"/>
    <property type="evidence" value="ECO:0007669"/>
    <property type="project" value="UniProtKB-EC"/>
</dbReference>
<protein>
    <submittedName>
        <fullName evidence="3">DITP/XTP pyrophosphatase</fullName>
        <ecNumber evidence="3">3.6.1.66</ecNumber>
    </submittedName>
</protein>
<dbReference type="InterPro" id="IPR002637">
    <property type="entry name" value="RdgB/HAM1"/>
</dbReference>
<dbReference type="PANTHER" id="PTHR11067">
    <property type="entry name" value="INOSINE TRIPHOSPHATE PYROPHOSPHATASE/HAM1 PROTEIN"/>
    <property type="match status" value="1"/>
</dbReference>
<proteinExistence type="inferred from homology"/>
<dbReference type="EC" id="3.6.1.66" evidence="3"/>
<evidence type="ECO:0000313" key="4">
    <source>
        <dbReference type="Proteomes" id="UP000789719"/>
    </source>
</evidence>
<organism evidence="3 4">
    <name type="scientific">Periweissella ghanensis</name>
    <dbReference type="NCBI Taxonomy" id="467997"/>
    <lineage>
        <taxon>Bacteria</taxon>
        <taxon>Bacillati</taxon>
        <taxon>Bacillota</taxon>
        <taxon>Bacilli</taxon>
        <taxon>Lactobacillales</taxon>
        <taxon>Lactobacillaceae</taxon>
        <taxon>Periweissella</taxon>
    </lineage>
</organism>
<dbReference type="EMBL" id="CAKKNT010000018">
    <property type="protein sequence ID" value="CAH0418905.1"/>
    <property type="molecule type" value="Genomic_DNA"/>
</dbReference>
<name>A0ABM8ZBN2_9LACO</name>
<dbReference type="Pfam" id="PF01725">
    <property type="entry name" value="Ham1p_like"/>
    <property type="match status" value="1"/>
</dbReference>
<sequence>MTKWLIASNNSFKTADLQACLALAGIEAVGYTTQYPAVTFPAEGTASYAVNAQVKAEFLANLLHQPVIADDSGLELAALQNELGVTTQRDLASSSLSTNAAVLARLDDLPTDQRGAQMVTWLAAARPNHATIISSGTVTGQIVMTPRGQQSGGFDKIFQPTGQAGTLAEMPASKRLPLTHRGQAALVLQQKLLMENDR</sequence>
<reference evidence="3 4" key="1">
    <citation type="submission" date="2021-11" db="EMBL/GenBank/DDBJ databases">
        <authorList>
            <person name="Depoorter E."/>
        </authorList>
    </citation>
    <scope>NUCLEOTIDE SEQUENCE [LARGE SCALE GENOMIC DNA]</scope>
    <source>
        <strain evidence="3 4">LMG 24286</strain>
    </source>
</reference>
<dbReference type="InterPro" id="IPR029001">
    <property type="entry name" value="ITPase-like_fam"/>
</dbReference>
<comment type="caution">
    <text evidence="3">The sequence shown here is derived from an EMBL/GenBank/DDBJ whole genome shotgun (WGS) entry which is preliminary data.</text>
</comment>
<evidence type="ECO:0000256" key="2">
    <source>
        <dbReference type="ARBA" id="ARBA00022801"/>
    </source>
</evidence>
<accession>A0ABM8ZBN2</accession>
<gene>
    <name evidence="3" type="ORF">WGH24286_01348</name>
</gene>
<dbReference type="CDD" id="cd00515">
    <property type="entry name" value="HAM1"/>
    <property type="match status" value="1"/>
</dbReference>
<dbReference type="SUPFAM" id="SSF52972">
    <property type="entry name" value="ITPase-like"/>
    <property type="match status" value="1"/>
</dbReference>
<keyword evidence="2 3" id="KW-0378">Hydrolase</keyword>
<dbReference type="Gene3D" id="3.90.950.10">
    <property type="match status" value="1"/>
</dbReference>